<accession>A0A4Q5N814</accession>
<dbReference type="EMBL" id="SDWW01000002">
    <property type="protein sequence ID" value="RYV52811.1"/>
    <property type="molecule type" value="Genomic_DNA"/>
</dbReference>
<dbReference type="Pfam" id="PF13424">
    <property type="entry name" value="TPR_12"/>
    <property type="match status" value="1"/>
</dbReference>
<dbReference type="GO" id="GO:1902201">
    <property type="term" value="P:negative regulation of bacterial-type flagellum-dependent cell motility"/>
    <property type="evidence" value="ECO:0007669"/>
    <property type="project" value="TreeGrafter"/>
</dbReference>
<name>A0A4Q5N814_9MICO</name>
<dbReference type="InterPro" id="IPR000160">
    <property type="entry name" value="GGDEF_dom"/>
</dbReference>
<feature type="domain" description="GGDEF" evidence="2">
    <location>
        <begin position="426"/>
        <end position="557"/>
    </location>
</feature>
<dbReference type="GO" id="GO:0052621">
    <property type="term" value="F:diguanylate cyclase activity"/>
    <property type="evidence" value="ECO:0007669"/>
    <property type="project" value="TreeGrafter"/>
</dbReference>
<dbReference type="InterPro" id="IPR029787">
    <property type="entry name" value="Nucleotide_cyclase"/>
</dbReference>
<dbReference type="SUPFAM" id="SSF48452">
    <property type="entry name" value="TPR-like"/>
    <property type="match status" value="1"/>
</dbReference>
<dbReference type="GO" id="GO:0005886">
    <property type="term" value="C:plasma membrane"/>
    <property type="evidence" value="ECO:0007669"/>
    <property type="project" value="TreeGrafter"/>
</dbReference>
<evidence type="ECO:0000259" key="2">
    <source>
        <dbReference type="PROSITE" id="PS50887"/>
    </source>
</evidence>
<dbReference type="InterPro" id="IPR050469">
    <property type="entry name" value="Diguanylate_Cyclase"/>
</dbReference>
<keyword evidence="4" id="KW-1185">Reference proteome</keyword>
<dbReference type="Proteomes" id="UP000293764">
    <property type="component" value="Unassembled WGS sequence"/>
</dbReference>
<keyword evidence="1" id="KW-0175">Coiled coil</keyword>
<dbReference type="OrthoDB" id="23692at2"/>
<proteinExistence type="predicted"/>
<dbReference type="GO" id="GO:0043709">
    <property type="term" value="P:cell adhesion involved in single-species biofilm formation"/>
    <property type="evidence" value="ECO:0007669"/>
    <property type="project" value="TreeGrafter"/>
</dbReference>
<dbReference type="CDD" id="cd01949">
    <property type="entry name" value="GGDEF"/>
    <property type="match status" value="1"/>
</dbReference>
<dbReference type="InterPro" id="IPR011990">
    <property type="entry name" value="TPR-like_helical_dom_sf"/>
</dbReference>
<evidence type="ECO:0000313" key="3">
    <source>
        <dbReference type="EMBL" id="RYV52811.1"/>
    </source>
</evidence>
<sequence length="557" mass="60141">MTGTGLPAFATGSPRTVETRPVLPELPDWDLLIAELEQLLDSDARACADRATRALAQSPTDPDVEMRLSYVAALAHHLLAEDTAAMTAAARAEQIARARGEHVWRARALVCRAHVHYDLGDLEDAVDLLGEALALCREADDAAGTASVLNSLGAAYTDMVHFAPQAAQVLTEARRLWLATGEPDLASMALTNLAKMYVVTSGRLAEANPRGALAAGRHALDIARQAVAEADAVGLGRTCIDARLVVIGALMVGSDRDATSRALELTRSMLDRFPTVRQELAYRVVRGRWLVDTGQYDAAVLELCGGLDICDELTRPAERIELLKSLVEAHEGRRETSAALSTLHEVYDLTIQQERAVAERRAVLLSSRMDVERAQRTAQAAILRATALEQSISRLEHESSHDALTGLANRRSLDTALTSWATGHPRGFGCALIDIDHFKRVNDRWSHQAGDRVLTRLAVVLGDAVRASDFAARYGGEEFAVLLDGVDARTGAEACERIRAAVASREWDDLIPGGLITISIGLTLHREGDAVDALLARADAALYEAKHAGRNRVKLAP</sequence>
<gene>
    <name evidence="3" type="ORF">EUA98_00960</name>
</gene>
<comment type="caution">
    <text evidence="3">The sequence shown here is derived from an EMBL/GenBank/DDBJ whole genome shotgun (WGS) entry which is preliminary data.</text>
</comment>
<organism evidence="3 4">
    <name type="scientific">Pengzhenrongella frigida</name>
    <dbReference type="NCBI Taxonomy" id="1259133"/>
    <lineage>
        <taxon>Bacteria</taxon>
        <taxon>Bacillati</taxon>
        <taxon>Actinomycetota</taxon>
        <taxon>Actinomycetes</taxon>
        <taxon>Micrococcales</taxon>
        <taxon>Pengzhenrongella</taxon>
    </lineage>
</organism>
<dbReference type="PANTHER" id="PTHR45138:SF9">
    <property type="entry name" value="DIGUANYLATE CYCLASE DGCM-RELATED"/>
    <property type="match status" value="1"/>
</dbReference>
<dbReference type="Pfam" id="PF00990">
    <property type="entry name" value="GGDEF"/>
    <property type="match status" value="1"/>
</dbReference>
<dbReference type="PROSITE" id="PS50887">
    <property type="entry name" value="GGDEF"/>
    <property type="match status" value="1"/>
</dbReference>
<dbReference type="SMART" id="SM00267">
    <property type="entry name" value="GGDEF"/>
    <property type="match status" value="1"/>
</dbReference>
<dbReference type="Gene3D" id="3.30.70.270">
    <property type="match status" value="1"/>
</dbReference>
<evidence type="ECO:0000256" key="1">
    <source>
        <dbReference type="SAM" id="Coils"/>
    </source>
</evidence>
<dbReference type="InterPro" id="IPR043128">
    <property type="entry name" value="Rev_trsase/Diguanyl_cyclase"/>
</dbReference>
<dbReference type="FunFam" id="3.30.70.270:FF:000001">
    <property type="entry name" value="Diguanylate cyclase domain protein"/>
    <property type="match status" value="1"/>
</dbReference>
<protein>
    <submittedName>
        <fullName evidence="3">Diguanylate cyclase</fullName>
    </submittedName>
</protein>
<dbReference type="SUPFAM" id="SSF55073">
    <property type="entry name" value="Nucleotide cyclase"/>
    <property type="match status" value="1"/>
</dbReference>
<dbReference type="Gene3D" id="1.25.40.10">
    <property type="entry name" value="Tetratricopeptide repeat domain"/>
    <property type="match status" value="1"/>
</dbReference>
<reference evidence="3 4" key="1">
    <citation type="submission" date="2019-01" db="EMBL/GenBank/DDBJ databases">
        <title>Novel species of Cellulomonas.</title>
        <authorList>
            <person name="Liu Q."/>
            <person name="Xin Y.-H."/>
        </authorList>
    </citation>
    <scope>NUCLEOTIDE SEQUENCE [LARGE SCALE GENOMIC DNA]</scope>
    <source>
        <strain evidence="3 4">HLT2-17</strain>
    </source>
</reference>
<dbReference type="AlphaFoldDB" id="A0A4Q5N814"/>
<dbReference type="NCBIfam" id="TIGR00254">
    <property type="entry name" value="GGDEF"/>
    <property type="match status" value="1"/>
</dbReference>
<feature type="coiled-coil region" evidence="1">
    <location>
        <begin position="371"/>
        <end position="398"/>
    </location>
</feature>
<dbReference type="PANTHER" id="PTHR45138">
    <property type="entry name" value="REGULATORY COMPONENTS OF SENSORY TRANSDUCTION SYSTEM"/>
    <property type="match status" value="1"/>
</dbReference>
<evidence type="ECO:0000313" key="4">
    <source>
        <dbReference type="Proteomes" id="UP000293764"/>
    </source>
</evidence>